<proteinExistence type="inferred from homology"/>
<evidence type="ECO:0000256" key="2">
    <source>
        <dbReference type="ARBA" id="ARBA00006962"/>
    </source>
</evidence>
<comment type="subcellular location">
    <subcellularLocation>
        <location evidence="1">Membrane</location>
    </subcellularLocation>
</comment>
<dbReference type="SUPFAM" id="SSF53756">
    <property type="entry name" value="UDP-Glycosyltransferase/glycogen phosphorylase"/>
    <property type="match status" value="1"/>
</dbReference>
<comment type="similarity">
    <text evidence="2">Belongs to the glycosyltransferase 28 family.</text>
</comment>
<keyword evidence="4 7" id="KW-0808">Transferase</keyword>
<dbReference type="InterPro" id="IPR050519">
    <property type="entry name" value="Glycosyltransf_28_UgtP"/>
</dbReference>
<gene>
    <name evidence="7" type="ORF">CTDIVETGP_1120</name>
</gene>
<dbReference type="Pfam" id="PF06925">
    <property type="entry name" value="MGDG_synth"/>
    <property type="match status" value="1"/>
</dbReference>
<organism evidence="7 8">
    <name type="scientific">Clostridium tyrobutyricum DIVETGP</name>
    <dbReference type="NCBI Taxonomy" id="1408889"/>
    <lineage>
        <taxon>Bacteria</taxon>
        <taxon>Bacillati</taxon>
        <taxon>Bacillota</taxon>
        <taxon>Clostridia</taxon>
        <taxon>Eubacteriales</taxon>
        <taxon>Clostridiaceae</taxon>
        <taxon>Clostridium</taxon>
    </lineage>
</organism>
<dbReference type="GO" id="GO:0009247">
    <property type="term" value="P:glycolipid biosynthetic process"/>
    <property type="evidence" value="ECO:0007669"/>
    <property type="project" value="InterPro"/>
</dbReference>
<dbReference type="PANTHER" id="PTHR43025:SF3">
    <property type="entry name" value="MONOGALACTOSYLDIACYLGLYCEROL SYNTHASE 1, CHLOROPLASTIC"/>
    <property type="match status" value="1"/>
</dbReference>
<dbReference type="EC" id="2.4.1.157" evidence="7"/>
<protein>
    <submittedName>
        <fullName evidence="7">1,2-diacylglycerol 3-glucosyltransferase diglucosyldiacylglycerol synthase (LTA membrane anchor synthesis) putative</fullName>
        <ecNumber evidence="7">2.4.1.157</ecNumber>
    </submittedName>
</protein>
<name>W6N4U1_CLOTY</name>
<dbReference type="GeneID" id="29419478"/>
<dbReference type="InterPro" id="IPR007235">
    <property type="entry name" value="Glyco_trans_28_C"/>
</dbReference>
<sequence length="416" mass="47097">MKVLIFSVSAGGGHVRAADALKDYIELKDSDSEIRIIDTLKYINPLIDKVVIGSYLNTLKVTPFLYGKLYSYSEKNDPIAITLASKIMEVLTSKLIPLIEDFKADILVSTHSFTTEMLSILKFKYKLNIPCMSIITDFYPHSTWLHPYIDAYVVSNDDMIEKMVSEGIKRDSIYNLGIPVNPNFRKEYSRQETLKELNFSSFKFTILIMGGSLGMGKITNIYEQLSKIPENIQIIIITGKNKKLYTELSKLKKSSLKDTCIIGFTNYVNKYMQCSDLLLTKPGGLTITEALISHVPLGIFSPIPGQEEKNAQFLFKHELAVNLTNISKCGENIVKLLKCKNRLKKIQHNCINFSKSYSGNHIVDLIDSLINNNKLKLEPVSNMIENKPYEKDDIKTILKSAGEHLLKTANKLFEDN</sequence>
<evidence type="ECO:0000256" key="3">
    <source>
        <dbReference type="ARBA" id="ARBA00022676"/>
    </source>
</evidence>
<dbReference type="Pfam" id="PF04101">
    <property type="entry name" value="Glyco_tran_28_C"/>
    <property type="match status" value="1"/>
</dbReference>
<evidence type="ECO:0000259" key="6">
    <source>
        <dbReference type="Pfam" id="PF06925"/>
    </source>
</evidence>
<dbReference type="GO" id="GO:0016020">
    <property type="term" value="C:membrane"/>
    <property type="evidence" value="ECO:0007669"/>
    <property type="project" value="UniProtKB-SubCell"/>
</dbReference>
<evidence type="ECO:0000256" key="1">
    <source>
        <dbReference type="ARBA" id="ARBA00004370"/>
    </source>
</evidence>
<dbReference type="Proteomes" id="UP000019482">
    <property type="component" value="Unassembled WGS sequence"/>
</dbReference>
<comment type="caution">
    <text evidence="7">The sequence shown here is derived from an EMBL/GenBank/DDBJ whole genome shotgun (WGS) entry which is preliminary data.</text>
</comment>
<evidence type="ECO:0000313" key="7">
    <source>
        <dbReference type="EMBL" id="CDL91050.1"/>
    </source>
</evidence>
<keyword evidence="3 7" id="KW-0328">Glycosyltransferase</keyword>
<evidence type="ECO:0000256" key="4">
    <source>
        <dbReference type="ARBA" id="ARBA00022679"/>
    </source>
</evidence>
<feature type="domain" description="Diacylglycerol glucosyltransferase N-terminal" evidence="6">
    <location>
        <begin position="14"/>
        <end position="180"/>
    </location>
</feature>
<dbReference type="AlphaFoldDB" id="W6N4U1"/>
<accession>W6N4U1</accession>
<dbReference type="InterPro" id="IPR009695">
    <property type="entry name" value="Diacylglyc_glucosyltr_N"/>
</dbReference>
<dbReference type="PANTHER" id="PTHR43025">
    <property type="entry name" value="MONOGALACTOSYLDIACYLGLYCEROL SYNTHASE"/>
    <property type="match status" value="1"/>
</dbReference>
<dbReference type="EMBL" id="CBXI010000017">
    <property type="protein sequence ID" value="CDL91050.1"/>
    <property type="molecule type" value="Genomic_DNA"/>
</dbReference>
<dbReference type="OrthoDB" id="9815663at2"/>
<reference evidence="7 8" key="1">
    <citation type="journal article" date="2015" name="Genome Announc.">
        <title>Draft Genome Sequence of Clostridium tyrobutyricum Strain DIVETGP, Isolated from Cow's Milk for Grana Padano Production.</title>
        <authorList>
            <person name="Soggiu A."/>
            <person name="Piras C."/>
            <person name="Gaiarsa S."/>
            <person name="Sassera D."/>
            <person name="Roncada P."/>
            <person name="Bendixen E."/>
            <person name="Brasca M."/>
            <person name="Bonizzi L."/>
        </authorList>
    </citation>
    <scope>NUCLEOTIDE SEQUENCE [LARGE SCALE GENOMIC DNA]</scope>
    <source>
        <strain evidence="7 8">DIVETGP</strain>
    </source>
</reference>
<keyword evidence="8" id="KW-1185">Reference proteome</keyword>
<dbReference type="RefSeq" id="WP_017751752.1">
    <property type="nucleotide sequence ID" value="NZ_CBXI010000017.1"/>
</dbReference>
<evidence type="ECO:0000313" key="8">
    <source>
        <dbReference type="Proteomes" id="UP000019482"/>
    </source>
</evidence>
<evidence type="ECO:0000259" key="5">
    <source>
        <dbReference type="Pfam" id="PF04101"/>
    </source>
</evidence>
<dbReference type="Gene3D" id="3.40.50.2000">
    <property type="entry name" value="Glycogen Phosphorylase B"/>
    <property type="match status" value="1"/>
</dbReference>
<dbReference type="GO" id="GO:0016758">
    <property type="term" value="F:hexosyltransferase activity"/>
    <property type="evidence" value="ECO:0007669"/>
    <property type="project" value="InterPro"/>
</dbReference>
<feature type="domain" description="Glycosyl transferase family 28 C-terminal" evidence="5">
    <location>
        <begin position="205"/>
        <end position="338"/>
    </location>
</feature>